<dbReference type="InterPro" id="IPR000719">
    <property type="entry name" value="Prot_kinase_dom"/>
</dbReference>
<dbReference type="SUPFAM" id="SSF56112">
    <property type="entry name" value="Protein kinase-like (PK-like)"/>
    <property type="match status" value="1"/>
</dbReference>
<evidence type="ECO:0000313" key="2">
    <source>
        <dbReference type="EMBL" id="CAG5112449.1"/>
    </source>
</evidence>
<dbReference type="InterPro" id="IPR011009">
    <property type="entry name" value="Kinase-like_dom_sf"/>
</dbReference>
<evidence type="ECO:0000313" key="3">
    <source>
        <dbReference type="Proteomes" id="UP001158576"/>
    </source>
</evidence>
<dbReference type="EMBL" id="OU015567">
    <property type="protein sequence ID" value="CAG5112449.1"/>
    <property type="molecule type" value="Genomic_DNA"/>
</dbReference>
<feature type="domain" description="Protein kinase" evidence="1">
    <location>
        <begin position="92"/>
        <end position="156"/>
    </location>
</feature>
<organism evidence="2 3">
    <name type="scientific">Oikopleura dioica</name>
    <name type="common">Tunicate</name>
    <dbReference type="NCBI Taxonomy" id="34765"/>
    <lineage>
        <taxon>Eukaryota</taxon>
        <taxon>Metazoa</taxon>
        <taxon>Chordata</taxon>
        <taxon>Tunicata</taxon>
        <taxon>Appendicularia</taxon>
        <taxon>Copelata</taxon>
        <taxon>Oikopleuridae</taxon>
        <taxon>Oikopleura</taxon>
    </lineage>
</organism>
<proteinExistence type="predicted"/>
<reference evidence="2 3" key="1">
    <citation type="submission" date="2021-04" db="EMBL/GenBank/DDBJ databases">
        <authorList>
            <person name="Bliznina A."/>
        </authorList>
    </citation>
    <scope>NUCLEOTIDE SEQUENCE [LARGE SCALE GENOMIC DNA]</scope>
</reference>
<accession>A0ABN7TD02</accession>
<evidence type="ECO:0000259" key="1">
    <source>
        <dbReference type="Pfam" id="PF00069"/>
    </source>
</evidence>
<sequence>MLTIIAGASNQKSEIKKNYRVVNMQHKMYMDYINSRKPAFYGNAKHREDYKRSLRESLKAQMQESADKRRHEFNTSRSESMKAISDFHSSRLCGYPPFYDESDANLFEQIKKAEYEFDSPYWDEISDSAKDFIKHLMEKSPLKRFTCKDALDHPWISGGMASTKDITSVVTSNMRKHLAKQKWKQAFHATSVIRHMQRLKVDSSGAGTCSDCPPASAATTK</sequence>
<dbReference type="Gene3D" id="1.10.510.10">
    <property type="entry name" value="Transferase(Phosphotransferase) domain 1"/>
    <property type="match status" value="1"/>
</dbReference>
<dbReference type="PANTHER" id="PTHR24347">
    <property type="entry name" value="SERINE/THREONINE-PROTEIN KINASE"/>
    <property type="match status" value="1"/>
</dbReference>
<name>A0ABN7TD02_OIKDI</name>
<protein>
    <submittedName>
        <fullName evidence="2">Oidioi.mRNA.OKI2018_I69.chr2.g6665.t1.cds</fullName>
    </submittedName>
</protein>
<dbReference type="Pfam" id="PF00069">
    <property type="entry name" value="Pkinase"/>
    <property type="match status" value="1"/>
</dbReference>
<gene>
    <name evidence="2" type="ORF">OKIOD_LOCUS15430</name>
</gene>
<dbReference type="Proteomes" id="UP001158576">
    <property type="component" value="Chromosome 2"/>
</dbReference>
<keyword evidence="3" id="KW-1185">Reference proteome</keyword>